<protein>
    <submittedName>
        <fullName evidence="1">Uncharacterized protein</fullName>
    </submittedName>
</protein>
<proteinExistence type="predicted"/>
<evidence type="ECO:0000313" key="1">
    <source>
        <dbReference type="EMBL" id="JAD80722.1"/>
    </source>
</evidence>
<dbReference type="AlphaFoldDB" id="A0A0A9DAE0"/>
<dbReference type="EMBL" id="GBRH01217173">
    <property type="protein sequence ID" value="JAD80722.1"/>
    <property type="molecule type" value="Transcribed_RNA"/>
</dbReference>
<reference evidence="1" key="2">
    <citation type="journal article" date="2015" name="Data Brief">
        <title>Shoot transcriptome of the giant reed, Arundo donax.</title>
        <authorList>
            <person name="Barrero R.A."/>
            <person name="Guerrero F.D."/>
            <person name="Moolhuijzen P."/>
            <person name="Goolsby J.A."/>
            <person name="Tidwell J."/>
            <person name="Bellgard S.E."/>
            <person name="Bellgard M.I."/>
        </authorList>
    </citation>
    <scope>NUCLEOTIDE SEQUENCE</scope>
    <source>
        <tissue evidence="1">Shoot tissue taken approximately 20 cm above the soil surface</tissue>
    </source>
</reference>
<sequence length="62" mass="6990">MEGVAIYVILGHIVIVLRVLHESDLMTHFFIKEEAQGISDCITIVGIHITVHIHDDRAVAYH</sequence>
<name>A0A0A9DAE0_ARUDO</name>
<reference evidence="1" key="1">
    <citation type="submission" date="2014-09" db="EMBL/GenBank/DDBJ databases">
        <authorList>
            <person name="Magalhaes I.L.F."/>
            <person name="Oliveira U."/>
            <person name="Santos F.R."/>
            <person name="Vidigal T.H.D.A."/>
            <person name="Brescovit A.D."/>
            <person name="Santos A.J."/>
        </authorList>
    </citation>
    <scope>NUCLEOTIDE SEQUENCE</scope>
    <source>
        <tissue evidence="1">Shoot tissue taken approximately 20 cm above the soil surface</tissue>
    </source>
</reference>
<organism evidence="1">
    <name type="scientific">Arundo donax</name>
    <name type="common">Giant reed</name>
    <name type="synonym">Donax arundinaceus</name>
    <dbReference type="NCBI Taxonomy" id="35708"/>
    <lineage>
        <taxon>Eukaryota</taxon>
        <taxon>Viridiplantae</taxon>
        <taxon>Streptophyta</taxon>
        <taxon>Embryophyta</taxon>
        <taxon>Tracheophyta</taxon>
        <taxon>Spermatophyta</taxon>
        <taxon>Magnoliopsida</taxon>
        <taxon>Liliopsida</taxon>
        <taxon>Poales</taxon>
        <taxon>Poaceae</taxon>
        <taxon>PACMAD clade</taxon>
        <taxon>Arundinoideae</taxon>
        <taxon>Arundineae</taxon>
        <taxon>Arundo</taxon>
    </lineage>
</organism>
<accession>A0A0A9DAE0</accession>